<evidence type="ECO:0000313" key="4">
    <source>
        <dbReference type="Proteomes" id="UP000030759"/>
    </source>
</evidence>
<evidence type="ECO:0000313" key="1">
    <source>
        <dbReference type="EMBL" id="EGW00519.1"/>
    </source>
</evidence>
<gene>
    <name evidence="2" type="ORF">H671_6g15457</name>
    <name evidence="1" type="ORF">I79_022558</name>
</gene>
<dbReference type="EMBL" id="KE680618">
    <property type="protein sequence ID" value="ERE71842.1"/>
    <property type="molecule type" value="Genomic_DNA"/>
</dbReference>
<dbReference type="Proteomes" id="UP000001075">
    <property type="component" value="Unassembled WGS sequence"/>
</dbReference>
<name>G3IFN5_CRIGR</name>
<reference evidence="3" key="1">
    <citation type="journal article" date="2011" name="Nat. Biotechnol.">
        <title>The genomic sequence of the Chinese hamster ovary (CHO)-K1 cell line.</title>
        <authorList>
            <person name="Xu X."/>
            <person name="Nagarajan H."/>
            <person name="Lewis N.E."/>
            <person name="Pan S."/>
            <person name="Cai Z."/>
            <person name="Liu X."/>
            <person name="Chen W."/>
            <person name="Xie M."/>
            <person name="Wang W."/>
            <person name="Hammond S."/>
            <person name="Andersen M.R."/>
            <person name="Neff N."/>
            <person name="Passarelli B."/>
            <person name="Koh W."/>
            <person name="Fan H.C."/>
            <person name="Wang J."/>
            <person name="Gui Y."/>
            <person name="Lee K.H."/>
            <person name="Betenbaugh M.J."/>
            <person name="Quake S.R."/>
            <person name="Famili I."/>
            <person name="Palsson B.O."/>
            <person name="Wang J."/>
        </authorList>
    </citation>
    <scope>NUCLEOTIDE SEQUENCE [LARGE SCALE GENOMIC DNA]</scope>
    <source>
        <strain evidence="3">CHO K1 cell line</strain>
    </source>
</reference>
<sequence length="71" mass="7868">MFEYREKQDTEAAAIMSSSFQTLKSTSAYHLGEWTKALSQGGSTPHSCYDASLYEGMDVKDSSFSGIQLLF</sequence>
<reference evidence="1" key="2">
    <citation type="submission" date="2011-08" db="EMBL/GenBank/DDBJ databases">
        <title>The genomic sequence of the Chinese hamster ovary CHO-K1 cell line.</title>
        <authorList>
            <person name="Xu X."/>
            <person name="Nagarajan H."/>
            <person name="Lewis N.E."/>
            <person name="Pan S."/>
            <person name="Cai Z."/>
            <person name="Liu X."/>
            <person name="Chen W."/>
            <person name="Xie M."/>
            <person name="Wang W."/>
            <person name="Hammond S."/>
            <person name="Andersen M.R."/>
            <person name="Neff N."/>
            <person name="Passarelli B."/>
            <person name="Koh W."/>
            <person name="Fan C.H."/>
            <person name="Wang J."/>
            <person name="Gui Y."/>
            <person name="Lee K.H."/>
            <person name="Betenbaugh M.J."/>
            <person name="Quake S.R."/>
            <person name="Famili I."/>
            <person name="Palsson B.O."/>
            <person name="Wang J."/>
        </authorList>
    </citation>
    <scope>NUCLEOTIDE SEQUENCE</scope>
</reference>
<evidence type="ECO:0000313" key="3">
    <source>
        <dbReference type="Proteomes" id="UP000001075"/>
    </source>
</evidence>
<dbReference type="Proteomes" id="UP000030759">
    <property type="component" value="Unassembled WGS sequence"/>
</dbReference>
<dbReference type="EMBL" id="JH002419">
    <property type="protein sequence ID" value="EGW00519.1"/>
    <property type="molecule type" value="Genomic_DNA"/>
</dbReference>
<protein>
    <submittedName>
        <fullName evidence="1">Uncharacterized protein</fullName>
    </submittedName>
</protein>
<dbReference type="AlphaFoldDB" id="G3IFN5"/>
<proteinExistence type="predicted"/>
<reference evidence="2" key="4">
    <citation type="submission" date="2013-03" db="EMBL/GenBank/DDBJ databases">
        <title>Chinese hamster genome sequenced from sorted chromosomes.</title>
        <authorList>
            <person name="Brinkrolf K."/>
            <person name="Rupp O."/>
            <person name="Laux H."/>
            <person name="Kollin F."/>
            <person name="Ernst W."/>
            <person name="Linke B."/>
            <person name="Kofler R."/>
            <person name="Romand S."/>
            <person name="Hesse F."/>
            <person name="Budach W.E."/>
            <person name="Galosy S."/>
            <person name="Muller D."/>
            <person name="Noll T."/>
            <person name="Wienberg J."/>
            <person name="Jostock T."/>
            <person name="Leonard M."/>
            <person name="Grillari J."/>
            <person name="Tauch A."/>
            <person name="Goesmann A."/>
            <person name="Helk B."/>
            <person name="Mott J.E."/>
            <person name="Puehler A."/>
            <person name="Borth N."/>
        </authorList>
    </citation>
    <scope>NUCLEOTIDE SEQUENCE</scope>
    <source>
        <strain evidence="2">17A/GY</strain>
    </source>
</reference>
<organism evidence="1 3">
    <name type="scientific">Cricetulus griseus</name>
    <name type="common">Chinese hamster</name>
    <name type="synonym">Cricetulus barabensis griseus</name>
    <dbReference type="NCBI Taxonomy" id="10029"/>
    <lineage>
        <taxon>Eukaryota</taxon>
        <taxon>Metazoa</taxon>
        <taxon>Chordata</taxon>
        <taxon>Craniata</taxon>
        <taxon>Vertebrata</taxon>
        <taxon>Euteleostomi</taxon>
        <taxon>Mammalia</taxon>
        <taxon>Eutheria</taxon>
        <taxon>Euarchontoglires</taxon>
        <taxon>Glires</taxon>
        <taxon>Rodentia</taxon>
        <taxon>Myomorpha</taxon>
        <taxon>Muroidea</taxon>
        <taxon>Cricetidae</taxon>
        <taxon>Cricetinae</taxon>
        <taxon>Cricetulus</taxon>
    </lineage>
</organism>
<evidence type="ECO:0000313" key="2">
    <source>
        <dbReference type="EMBL" id="ERE71842.1"/>
    </source>
</evidence>
<reference evidence="4" key="3">
    <citation type="journal article" date="2013" name="Nat. Biotechnol.">
        <title>Chinese hamster genome sequenced from sorted chromosomes.</title>
        <authorList>
            <person name="Brinkrolf K."/>
            <person name="Rupp O."/>
            <person name="Laux H."/>
            <person name="Kollin F."/>
            <person name="Ernst W."/>
            <person name="Linke B."/>
            <person name="Kofler R."/>
            <person name="Romand S."/>
            <person name="Hesse F."/>
            <person name="Budach W.E."/>
            <person name="Galosy S."/>
            <person name="Muller D."/>
            <person name="Noll T."/>
            <person name="Wienberg J."/>
            <person name="Jostock T."/>
            <person name="Leonard M."/>
            <person name="Grillari J."/>
            <person name="Tauch A."/>
            <person name="Goesmann A."/>
            <person name="Helk B."/>
            <person name="Mott J.E."/>
            <person name="Puhler A."/>
            <person name="Borth N."/>
        </authorList>
    </citation>
    <scope>NUCLEOTIDE SEQUENCE [LARGE SCALE GENOMIC DNA]</scope>
    <source>
        <strain evidence="4">17A/GY</strain>
    </source>
</reference>
<accession>G3IFN5</accession>